<accession>A0A8S2G816</accession>
<keyword evidence="1" id="KW-0004">4Fe-4S</keyword>
<keyword evidence="1" id="KW-0863">Zinc-finger</keyword>
<dbReference type="EMBL" id="CAJNOK010066375">
    <property type="protein sequence ID" value="CAF1651666.1"/>
    <property type="molecule type" value="Genomic_DNA"/>
</dbReference>
<comment type="function">
    <text evidence="1">DNA polymerase II participates in chromosomal DNA replication.</text>
</comment>
<keyword evidence="1" id="KW-0238">DNA-binding</keyword>
<dbReference type="GO" id="GO:0045004">
    <property type="term" value="P:DNA replication proofreading"/>
    <property type="evidence" value="ECO:0007669"/>
    <property type="project" value="TreeGrafter"/>
</dbReference>
<dbReference type="GO" id="GO:0008622">
    <property type="term" value="C:epsilon DNA polymerase complex"/>
    <property type="evidence" value="ECO:0007669"/>
    <property type="project" value="InterPro"/>
</dbReference>
<comment type="catalytic activity">
    <reaction evidence="1">
        <text>DNA(n) + a 2'-deoxyribonucleoside 5'-triphosphate = DNA(n+1) + diphosphate</text>
        <dbReference type="Rhea" id="RHEA:22508"/>
        <dbReference type="Rhea" id="RHEA-COMP:17339"/>
        <dbReference type="Rhea" id="RHEA-COMP:17340"/>
        <dbReference type="ChEBI" id="CHEBI:33019"/>
        <dbReference type="ChEBI" id="CHEBI:61560"/>
        <dbReference type="ChEBI" id="CHEBI:173112"/>
        <dbReference type="EC" id="2.7.7.7"/>
    </reaction>
</comment>
<evidence type="ECO:0000259" key="2">
    <source>
        <dbReference type="SMART" id="SM01159"/>
    </source>
</evidence>
<keyword evidence="1" id="KW-0235">DNA replication</keyword>
<dbReference type="AlphaFoldDB" id="A0A8S2G816"/>
<dbReference type="EMBL" id="CAJOBA010094922">
    <property type="protein sequence ID" value="CAF4499523.1"/>
    <property type="molecule type" value="Genomic_DNA"/>
</dbReference>
<dbReference type="GO" id="GO:0006287">
    <property type="term" value="P:base-excision repair, gap-filling"/>
    <property type="evidence" value="ECO:0007669"/>
    <property type="project" value="TreeGrafter"/>
</dbReference>
<dbReference type="GO" id="GO:0003677">
    <property type="term" value="F:DNA binding"/>
    <property type="evidence" value="ECO:0007669"/>
    <property type="project" value="UniProtKB-KW"/>
</dbReference>
<reference evidence="3" key="1">
    <citation type="submission" date="2021-02" db="EMBL/GenBank/DDBJ databases">
        <authorList>
            <person name="Nowell W R."/>
        </authorList>
    </citation>
    <scope>NUCLEOTIDE SEQUENCE</scope>
</reference>
<protein>
    <recommendedName>
        <fullName evidence="1">DNA polymerase epsilon catalytic subunit</fullName>
        <ecNumber evidence="1">2.7.7.7</ecNumber>
    </recommendedName>
</protein>
<dbReference type="GO" id="GO:0006297">
    <property type="term" value="P:nucleotide-excision repair, DNA gap filling"/>
    <property type="evidence" value="ECO:0007669"/>
    <property type="project" value="TreeGrafter"/>
</dbReference>
<dbReference type="GO" id="GO:0006272">
    <property type="term" value="P:leading strand elongation"/>
    <property type="evidence" value="ECO:0007669"/>
    <property type="project" value="TreeGrafter"/>
</dbReference>
<evidence type="ECO:0000313" key="5">
    <source>
        <dbReference type="Proteomes" id="UP000677228"/>
    </source>
</evidence>
<keyword evidence="1" id="KW-0539">Nucleus</keyword>
<organism evidence="3 5">
    <name type="scientific">Didymodactylos carnosus</name>
    <dbReference type="NCBI Taxonomy" id="1234261"/>
    <lineage>
        <taxon>Eukaryota</taxon>
        <taxon>Metazoa</taxon>
        <taxon>Spiralia</taxon>
        <taxon>Gnathifera</taxon>
        <taxon>Rotifera</taxon>
        <taxon>Eurotatoria</taxon>
        <taxon>Bdelloidea</taxon>
        <taxon>Philodinida</taxon>
        <taxon>Philodinidae</taxon>
        <taxon>Didymodactylos</taxon>
    </lineage>
</organism>
<dbReference type="Pfam" id="PF08490">
    <property type="entry name" value="DUF1744"/>
    <property type="match status" value="1"/>
</dbReference>
<comment type="similarity">
    <text evidence="1">Belongs to the DNA polymerase type-B family.</text>
</comment>
<dbReference type="GO" id="GO:0051539">
    <property type="term" value="F:4 iron, 4 sulfur cluster binding"/>
    <property type="evidence" value="ECO:0007669"/>
    <property type="project" value="UniProtKB-KW"/>
</dbReference>
<feature type="non-terminal residue" evidence="3">
    <location>
        <position position="1"/>
    </location>
</feature>
<evidence type="ECO:0000313" key="4">
    <source>
        <dbReference type="EMBL" id="CAF4499523.1"/>
    </source>
</evidence>
<comment type="subcellular location">
    <subcellularLocation>
        <location evidence="1">Nucleus</location>
    </subcellularLocation>
</comment>
<gene>
    <name evidence="3" type="ORF">OVA965_LOCUS44858</name>
    <name evidence="4" type="ORF">TMI583_LOCUS47895</name>
</gene>
<dbReference type="InterPro" id="IPR029703">
    <property type="entry name" value="POL2"/>
</dbReference>
<dbReference type="Proteomes" id="UP000682733">
    <property type="component" value="Unassembled WGS sequence"/>
</dbReference>
<comment type="cofactor">
    <cofactor evidence="1">
        <name>[4Fe-4S] cluster</name>
        <dbReference type="ChEBI" id="CHEBI:49883"/>
    </cofactor>
</comment>
<dbReference type="PANTHER" id="PTHR10670">
    <property type="entry name" value="DNA POLYMERASE EPSILON CATALYTIC SUBUNIT A"/>
    <property type="match status" value="1"/>
</dbReference>
<keyword evidence="1" id="KW-0862">Zinc</keyword>
<name>A0A8S2G816_9BILA</name>
<dbReference type="GO" id="GO:0003887">
    <property type="term" value="F:DNA-directed DNA polymerase activity"/>
    <property type="evidence" value="ECO:0007669"/>
    <property type="project" value="UniProtKB-KW"/>
</dbReference>
<dbReference type="GO" id="GO:0008270">
    <property type="term" value="F:zinc ion binding"/>
    <property type="evidence" value="ECO:0007669"/>
    <property type="project" value="UniProtKB-KW"/>
</dbReference>
<keyword evidence="1" id="KW-0479">Metal-binding</keyword>
<keyword evidence="1" id="KW-0411">Iron-sulfur</keyword>
<keyword evidence="1" id="KW-0239">DNA-directed DNA polymerase</keyword>
<dbReference type="EC" id="2.7.7.7" evidence="1"/>
<keyword evidence="1" id="KW-0408">Iron</keyword>
<dbReference type="SMART" id="SM01159">
    <property type="entry name" value="DUF1744"/>
    <property type="match status" value="1"/>
</dbReference>
<evidence type="ECO:0000313" key="3">
    <source>
        <dbReference type="EMBL" id="CAF1651666.1"/>
    </source>
</evidence>
<comment type="caution">
    <text evidence="3">The sequence shown here is derived from an EMBL/GenBank/DDBJ whole genome shotgun (WGS) entry which is preliminary data.</text>
</comment>
<sequence length="195" mass="22274">LHQNMSLLHDYPKVTIHTKDKANLFRSVLDWQKTAARHLIQHYSNANIILVNMLEQCRYLHVPIGNFPEDPCLFACDLFYARHLVKHNHLLWCSLTDQPDLGGKEQDDYRMLLTTGNDTIANNLFHSDSDVSSTSLQEENHPPFEINRPAFYPTACIEFELVGLAICAVLNFQKIHETEGSSFDLGMLNSVANCF</sequence>
<evidence type="ECO:0000256" key="1">
    <source>
        <dbReference type="RuleBase" id="RU365029"/>
    </source>
</evidence>
<dbReference type="Proteomes" id="UP000677228">
    <property type="component" value="Unassembled WGS sequence"/>
</dbReference>
<dbReference type="GO" id="GO:0008310">
    <property type="term" value="F:single-stranded DNA 3'-5' DNA exonuclease activity"/>
    <property type="evidence" value="ECO:0007669"/>
    <property type="project" value="TreeGrafter"/>
</dbReference>
<dbReference type="GO" id="GO:0000278">
    <property type="term" value="P:mitotic cell cycle"/>
    <property type="evidence" value="ECO:0007669"/>
    <property type="project" value="TreeGrafter"/>
</dbReference>
<dbReference type="PANTHER" id="PTHR10670:SF0">
    <property type="entry name" value="DNA POLYMERASE EPSILON CATALYTIC SUBUNIT A"/>
    <property type="match status" value="1"/>
</dbReference>
<keyword evidence="1" id="KW-0808">Transferase</keyword>
<feature type="domain" description="DNA polymerase epsilon catalytic subunit A C-terminal" evidence="2">
    <location>
        <begin position="4"/>
        <end position="195"/>
    </location>
</feature>
<dbReference type="InterPro" id="IPR013697">
    <property type="entry name" value="DNA_pol_e_suA_C"/>
</dbReference>
<proteinExistence type="inferred from homology"/>
<keyword evidence="1" id="KW-0548">Nucleotidyltransferase</keyword>